<dbReference type="InterPro" id="IPR014036">
    <property type="entry name" value="DeoR-like_C"/>
</dbReference>
<dbReference type="SUPFAM" id="SSF100950">
    <property type="entry name" value="NagB/RpiA/CoA transferase-like"/>
    <property type="match status" value="1"/>
</dbReference>
<dbReference type="PROSITE" id="PS00894">
    <property type="entry name" value="HTH_DEOR_1"/>
    <property type="match status" value="1"/>
</dbReference>
<dbReference type="RefSeq" id="WP_113845945.1">
    <property type="nucleotide sequence ID" value="NZ_LEPB01000004.1"/>
</dbReference>
<organism evidence="5 6">
    <name type="scientific">Enterococcus durans</name>
    <dbReference type="NCBI Taxonomy" id="53345"/>
    <lineage>
        <taxon>Bacteria</taxon>
        <taxon>Bacillati</taxon>
        <taxon>Bacillota</taxon>
        <taxon>Bacilli</taxon>
        <taxon>Lactobacillales</taxon>
        <taxon>Enterococcaceae</taxon>
        <taxon>Enterococcus</taxon>
    </lineage>
</organism>
<dbReference type="Gene3D" id="3.40.50.1360">
    <property type="match status" value="1"/>
</dbReference>
<protein>
    <recommendedName>
        <fullName evidence="4">HTH deoR-type domain-containing protein</fullName>
    </recommendedName>
</protein>
<dbReference type="InterPro" id="IPR037171">
    <property type="entry name" value="NagB/RpiA_transferase-like"/>
</dbReference>
<keyword evidence="2" id="KW-0238">DNA-binding</keyword>
<keyword evidence="1" id="KW-0805">Transcription regulation</keyword>
<evidence type="ECO:0000256" key="1">
    <source>
        <dbReference type="ARBA" id="ARBA00023015"/>
    </source>
</evidence>
<dbReference type="GO" id="GO:0003677">
    <property type="term" value="F:DNA binding"/>
    <property type="evidence" value="ECO:0007669"/>
    <property type="project" value="UniProtKB-KW"/>
</dbReference>
<evidence type="ECO:0000313" key="5">
    <source>
        <dbReference type="EMBL" id="RCA11102.1"/>
    </source>
</evidence>
<dbReference type="PRINTS" id="PR00037">
    <property type="entry name" value="HTHLACR"/>
</dbReference>
<comment type="caution">
    <text evidence="5">The sequence shown here is derived from an EMBL/GenBank/DDBJ whole genome shotgun (WGS) entry which is preliminary data.</text>
</comment>
<dbReference type="InterPro" id="IPR036390">
    <property type="entry name" value="WH_DNA-bd_sf"/>
</dbReference>
<feature type="domain" description="HTH deoR-type" evidence="4">
    <location>
        <begin position="3"/>
        <end position="58"/>
    </location>
</feature>
<dbReference type="InterPro" id="IPR018356">
    <property type="entry name" value="Tscrpt_reg_HTH_DeoR_CS"/>
</dbReference>
<accession>A0A367CFH1</accession>
<dbReference type="InterPro" id="IPR036388">
    <property type="entry name" value="WH-like_DNA-bd_sf"/>
</dbReference>
<dbReference type="PANTHER" id="PTHR30363">
    <property type="entry name" value="HTH-TYPE TRANSCRIPTIONAL REGULATOR SRLR-RELATED"/>
    <property type="match status" value="1"/>
</dbReference>
<evidence type="ECO:0000259" key="4">
    <source>
        <dbReference type="PROSITE" id="PS51000"/>
    </source>
</evidence>
<dbReference type="SMART" id="SM01134">
    <property type="entry name" value="DeoRC"/>
    <property type="match status" value="1"/>
</dbReference>
<reference evidence="5 6" key="1">
    <citation type="submission" date="2015-06" db="EMBL/GenBank/DDBJ databases">
        <title>The Genome Sequence of Enterococcus durans 4EA1.</title>
        <authorList>
            <consortium name="The Broad Institute Genomics Platform"/>
            <consortium name="The Broad Institute Genome Sequencing Center for Infectious Disease"/>
            <person name="Earl A.M."/>
            <person name="Van Tyne D."/>
            <person name="Lebreton F."/>
            <person name="Saavedra J.T."/>
            <person name="Gilmore M.S."/>
            <person name="Manson Mcguire A."/>
            <person name="Clock S."/>
            <person name="Crupain M."/>
            <person name="Rangan U."/>
            <person name="Young S."/>
            <person name="Abouelleil A."/>
            <person name="Cao P."/>
            <person name="Chapman S.B."/>
            <person name="Griggs A."/>
            <person name="Priest M."/>
            <person name="Shea T."/>
            <person name="Wortman J."/>
            <person name="Nusbaum C."/>
            <person name="Birren B."/>
        </authorList>
    </citation>
    <scope>NUCLEOTIDE SEQUENCE [LARGE SCALE GENOMIC DNA]</scope>
    <source>
        <strain evidence="5 6">4EA1</strain>
    </source>
</reference>
<proteinExistence type="predicted"/>
<dbReference type="EMBL" id="LEPB01000004">
    <property type="protein sequence ID" value="RCA11102.1"/>
    <property type="molecule type" value="Genomic_DNA"/>
</dbReference>
<dbReference type="SUPFAM" id="SSF46785">
    <property type="entry name" value="Winged helix' DNA-binding domain"/>
    <property type="match status" value="1"/>
</dbReference>
<evidence type="ECO:0000256" key="3">
    <source>
        <dbReference type="ARBA" id="ARBA00023163"/>
    </source>
</evidence>
<dbReference type="Pfam" id="PF08220">
    <property type="entry name" value="HTH_DeoR"/>
    <property type="match status" value="1"/>
</dbReference>
<dbReference type="InterPro" id="IPR050313">
    <property type="entry name" value="Carb_Metab_HTH_regulators"/>
</dbReference>
<dbReference type="AlphaFoldDB" id="A0A367CFH1"/>
<dbReference type="PANTHER" id="PTHR30363:SF51">
    <property type="entry name" value="HTH-TYPE TRANSCRIPTIONAL REPRESSOR GLCR"/>
    <property type="match status" value="1"/>
</dbReference>
<dbReference type="Pfam" id="PF00455">
    <property type="entry name" value="DeoRC"/>
    <property type="match status" value="1"/>
</dbReference>
<keyword evidence="3" id="KW-0804">Transcription</keyword>
<dbReference type="GO" id="GO:0003700">
    <property type="term" value="F:DNA-binding transcription factor activity"/>
    <property type="evidence" value="ECO:0007669"/>
    <property type="project" value="InterPro"/>
</dbReference>
<sequence length="258" mass="29051">MLMEDRLTKIKNSLKEHQSVTIEDLAEELGVSKDTVRRDLIKLEKQKFLRRTHGGAILPEEKAPIFDYEQRASKANQVKIALGEKASSLIEENCSVIFDSSTTVENVIHHLSDKKINAVTNSLVHAMLLAKLNGTTISLLPGKLHKTQLFLYGTETIEQLKQYKVDYTLLGIYALSSEGVFIHTKEEGLVKRQMVKQAATVIAIADHTKLDKTGFFKVCELSEIDVLVTDRPLSHKLEEALIQNHVTCVCLEKRSTKR</sequence>
<dbReference type="InterPro" id="IPR001034">
    <property type="entry name" value="DeoR_HTH"/>
</dbReference>
<gene>
    <name evidence="5" type="ORF">EA71_01857</name>
</gene>
<name>A0A367CFH1_9ENTE</name>
<evidence type="ECO:0000313" key="6">
    <source>
        <dbReference type="Proteomes" id="UP000252797"/>
    </source>
</evidence>
<evidence type="ECO:0000256" key="2">
    <source>
        <dbReference type="ARBA" id="ARBA00023125"/>
    </source>
</evidence>
<dbReference type="PROSITE" id="PS51000">
    <property type="entry name" value="HTH_DEOR_2"/>
    <property type="match status" value="1"/>
</dbReference>
<dbReference type="Proteomes" id="UP000252797">
    <property type="component" value="Unassembled WGS sequence"/>
</dbReference>
<dbReference type="SMART" id="SM00420">
    <property type="entry name" value="HTH_DEOR"/>
    <property type="match status" value="1"/>
</dbReference>
<dbReference type="Gene3D" id="1.10.10.10">
    <property type="entry name" value="Winged helix-like DNA-binding domain superfamily/Winged helix DNA-binding domain"/>
    <property type="match status" value="1"/>
</dbReference>